<keyword evidence="11" id="KW-1185">Reference proteome</keyword>
<dbReference type="eggNOG" id="COG0602">
    <property type="taxonomic scope" value="Bacteria"/>
</dbReference>
<dbReference type="Gene3D" id="3.20.20.70">
    <property type="entry name" value="Aldolase class I"/>
    <property type="match status" value="1"/>
</dbReference>
<dbReference type="KEGG" id="ccz:CCALI_02064"/>
<dbReference type="InterPro" id="IPR007197">
    <property type="entry name" value="rSAM"/>
</dbReference>
<comment type="subunit">
    <text evidence="8">Homodimer.</text>
</comment>
<name>S0EVQ6_CHTCT</name>
<evidence type="ECO:0000256" key="2">
    <source>
        <dbReference type="ARBA" id="ARBA00022691"/>
    </source>
</evidence>
<dbReference type="PANTHER" id="PTHR42836">
    <property type="entry name" value="7-CARBOXY-7-DEAZAGUANINE SYNTHASE"/>
    <property type="match status" value="1"/>
</dbReference>
<dbReference type="RefSeq" id="WP_016483395.1">
    <property type="nucleotide sequence ID" value="NC_021487.1"/>
</dbReference>
<feature type="binding site" evidence="8">
    <location>
        <position position="54"/>
    </location>
    <ligand>
        <name>[4Fe-4S] cluster</name>
        <dbReference type="ChEBI" id="CHEBI:49883"/>
        <note>4Fe-4S-S-AdoMet</note>
    </ligand>
</feature>
<dbReference type="InterPro" id="IPR013785">
    <property type="entry name" value="Aldolase_TIM"/>
</dbReference>
<comment type="caution">
    <text evidence="8">Lacks conserved residue(s) required for the propagation of feature annotation.</text>
</comment>
<dbReference type="GO" id="GO:0016840">
    <property type="term" value="F:carbon-nitrogen lyase activity"/>
    <property type="evidence" value="ECO:0007669"/>
    <property type="project" value="UniProtKB-UniRule"/>
</dbReference>
<gene>
    <name evidence="8" type="primary">queE</name>
    <name evidence="10" type="ORF">CCALI_02064</name>
</gene>
<feature type="binding site" evidence="8">
    <location>
        <position position="59"/>
    </location>
    <ligand>
        <name>Mg(2+)</name>
        <dbReference type="ChEBI" id="CHEBI:18420"/>
    </ligand>
</feature>
<dbReference type="Pfam" id="PF04055">
    <property type="entry name" value="Radical_SAM"/>
    <property type="match status" value="1"/>
</dbReference>
<feature type="binding site" evidence="8">
    <location>
        <position position="115"/>
    </location>
    <ligand>
        <name>S-adenosyl-L-methionine</name>
        <dbReference type="ChEBI" id="CHEBI:59789"/>
    </ligand>
</feature>
<comment type="cofactor">
    <cofactor evidence="8">
        <name>[4Fe-4S] cluster</name>
        <dbReference type="ChEBI" id="CHEBI:49883"/>
    </cofactor>
    <text evidence="8">Binds 1 [4Fe-4S] cluster. The cluster is coordinated with 3 cysteines and an exchangeable S-adenosyl-L-methionine.</text>
</comment>
<evidence type="ECO:0000256" key="8">
    <source>
        <dbReference type="HAMAP-Rule" id="MF_00917"/>
    </source>
</evidence>
<comment type="similarity">
    <text evidence="8">Belongs to the radical SAM superfamily. 7-carboxy-7-deazaguanine synthase family.</text>
</comment>
<dbReference type="PANTHER" id="PTHR42836:SF1">
    <property type="entry name" value="7-CARBOXY-7-DEAZAGUANINE SYNTHASE"/>
    <property type="match status" value="1"/>
</dbReference>
<evidence type="ECO:0000256" key="5">
    <source>
        <dbReference type="ARBA" id="ARBA00023004"/>
    </source>
</evidence>
<keyword evidence="3 8" id="KW-0479">Metal-binding</keyword>
<evidence type="ECO:0000256" key="1">
    <source>
        <dbReference type="ARBA" id="ARBA00022485"/>
    </source>
</evidence>
<dbReference type="FunCoup" id="S0EVQ6">
    <property type="interactions" value="74"/>
</dbReference>
<dbReference type="OrthoDB" id="9792276at2"/>
<feature type="domain" description="Radical SAM core" evidence="9">
    <location>
        <begin position="37"/>
        <end position="271"/>
    </location>
</feature>
<sequence>MSYLLKTFSTTRPEAEARLPKARLVEVFSSVQGEGLLVGYRQVFVRTYGCNLRCTYCDSPETLKESPMPTVCRIEWPVGTGRFETLPNPVEVEQLTQVLQRFLKMPHHSVAITGGEPLLQARFLKAWLPAVRSLRLKTFLETNGLLPEHLRQIVALLDYVSMDIKAPSATGLEPEKTWPMHRQFLEVARSTNVYTKMVITPRTTDDELDRAIDLIESVDASIPFILQPVTPFGQEPVGVSPARLLELQSRAAARLSEVRVIPQTHKLVSLL</sequence>
<dbReference type="CDD" id="cd01335">
    <property type="entry name" value="Radical_SAM"/>
    <property type="match status" value="1"/>
</dbReference>
<keyword evidence="2 8" id="KW-0949">S-adenosyl-L-methionine</keyword>
<comment type="cofactor">
    <cofactor evidence="8">
        <name>Mg(2+)</name>
        <dbReference type="ChEBI" id="CHEBI:18420"/>
    </cofactor>
</comment>
<dbReference type="SFLD" id="SFLDS00029">
    <property type="entry name" value="Radical_SAM"/>
    <property type="match status" value="1"/>
</dbReference>
<evidence type="ECO:0000259" key="9">
    <source>
        <dbReference type="PROSITE" id="PS51918"/>
    </source>
</evidence>
<dbReference type="GO" id="GO:0051539">
    <property type="term" value="F:4 iron, 4 sulfur cluster binding"/>
    <property type="evidence" value="ECO:0007669"/>
    <property type="project" value="UniProtKB-UniRule"/>
</dbReference>
<dbReference type="AlphaFoldDB" id="S0EVQ6"/>
<protein>
    <recommendedName>
        <fullName evidence="8">7-carboxy-7-deazaguanine synthase</fullName>
        <shortName evidence="8">CDG synthase</shortName>
        <ecNumber evidence="8">4.3.99.3</ecNumber>
    </recommendedName>
    <alternativeName>
        <fullName evidence="8">Queuosine biosynthesis protein QueE</fullName>
    </alternativeName>
</protein>
<dbReference type="GO" id="GO:1904047">
    <property type="term" value="F:S-adenosyl-L-methionine binding"/>
    <property type="evidence" value="ECO:0007669"/>
    <property type="project" value="UniProtKB-UniRule"/>
</dbReference>
<evidence type="ECO:0000256" key="7">
    <source>
        <dbReference type="ARBA" id="ARBA00023239"/>
    </source>
</evidence>
<dbReference type="EMBL" id="HF951689">
    <property type="protein sequence ID" value="CCW35871.1"/>
    <property type="molecule type" value="Genomic_DNA"/>
</dbReference>
<feature type="binding site" evidence="8">
    <location>
        <position position="46"/>
    </location>
    <ligand>
        <name>substrate</name>
    </ligand>
</feature>
<dbReference type="InterPro" id="IPR058240">
    <property type="entry name" value="rSAM_sf"/>
</dbReference>
<feature type="binding site" evidence="8">
    <location>
        <position position="113"/>
    </location>
    <ligand>
        <name>substrate</name>
    </ligand>
</feature>
<dbReference type="InterPro" id="IPR024924">
    <property type="entry name" value="7-CO-7-deazaguanine_synth-like"/>
</dbReference>
<comment type="catalytic activity">
    <reaction evidence="8">
        <text>6-carboxy-5,6,7,8-tetrahydropterin + H(+) = 7-carboxy-7-carbaguanine + NH4(+)</text>
        <dbReference type="Rhea" id="RHEA:27974"/>
        <dbReference type="ChEBI" id="CHEBI:15378"/>
        <dbReference type="ChEBI" id="CHEBI:28938"/>
        <dbReference type="ChEBI" id="CHEBI:61032"/>
        <dbReference type="ChEBI" id="CHEBI:61036"/>
        <dbReference type="EC" id="4.3.99.3"/>
    </reaction>
</comment>
<organism evidence="10 11">
    <name type="scientific">Chthonomonas calidirosea (strain DSM 23976 / ICMP 18418 / T49)</name>
    <dbReference type="NCBI Taxonomy" id="1303518"/>
    <lineage>
        <taxon>Bacteria</taxon>
        <taxon>Bacillati</taxon>
        <taxon>Armatimonadota</taxon>
        <taxon>Chthonomonadia</taxon>
        <taxon>Chthonomonadales</taxon>
        <taxon>Chthonomonadaceae</taxon>
        <taxon>Chthonomonas</taxon>
    </lineage>
</organism>
<proteinExistence type="inferred from homology"/>
<dbReference type="UniPathway" id="UPA00391"/>
<comment type="function">
    <text evidence="8">Catalyzes the complex heterocyclic radical-mediated conversion of 6-carboxy-5,6,7,8-tetrahydropterin (CPH4) to 7-carboxy-7-deazaguanine (CDG), a step common to the biosynthetic pathways of all 7-deazapurine-containing compounds.</text>
</comment>
<evidence type="ECO:0000313" key="11">
    <source>
        <dbReference type="Proteomes" id="UP000014227"/>
    </source>
</evidence>
<dbReference type="InParanoid" id="S0EVQ6"/>
<feature type="binding site" evidence="8">
    <location>
        <position position="50"/>
    </location>
    <ligand>
        <name>[4Fe-4S] cluster</name>
        <dbReference type="ChEBI" id="CHEBI:49883"/>
        <note>4Fe-4S-S-AdoMet</note>
    </ligand>
</feature>
<keyword evidence="8" id="KW-0671">Queuosine biosynthesis</keyword>
<dbReference type="HAMAP" id="MF_00917">
    <property type="entry name" value="QueE"/>
    <property type="match status" value="1"/>
</dbReference>
<comment type="pathway">
    <text evidence="8">Purine metabolism; 7-cyano-7-deazaguanine biosynthesis.</text>
</comment>
<keyword evidence="1 8" id="KW-0004">4Fe-4S</keyword>
<evidence type="ECO:0000256" key="4">
    <source>
        <dbReference type="ARBA" id="ARBA00022842"/>
    </source>
</evidence>
<dbReference type="STRING" id="454171.CP488_02026"/>
<dbReference type="SUPFAM" id="SSF102114">
    <property type="entry name" value="Radical SAM enzymes"/>
    <property type="match status" value="1"/>
</dbReference>
<evidence type="ECO:0000256" key="3">
    <source>
        <dbReference type="ARBA" id="ARBA00022723"/>
    </source>
</evidence>
<feature type="binding site" evidence="8">
    <location>
        <begin position="56"/>
        <end position="58"/>
    </location>
    <ligand>
        <name>S-adenosyl-L-methionine</name>
        <dbReference type="ChEBI" id="CHEBI:59789"/>
    </ligand>
</feature>
<keyword evidence="7 8" id="KW-0456">Lyase</keyword>
<keyword evidence="4 8" id="KW-0460">Magnesium</keyword>
<dbReference type="Proteomes" id="UP000014227">
    <property type="component" value="Chromosome I"/>
</dbReference>
<dbReference type="HOGENOM" id="CLU_066739_1_0_0"/>
<reference evidence="11" key="1">
    <citation type="submission" date="2013-03" db="EMBL/GenBank/DDBJ databases">
        <title>Genome sequence of Chthonomonas calidirosea, the first sequenced genome from the Armatimonadetes phylum (formally candidate division OP10).</title>
        <authorList>
            <person name="Lee K.C.Y."/>
            <person name="Morgan X.C."/>
            <person name="Dunfield P.F."/>
            <person name="Tamas I."/>
            <person name="Houghton K.M."/>
            <person name="Vyssotski M."/>
            <person name="Ryan J.L.J."/>
            <person name="Lagutin K."/>
            <person name="McDonald I.R."/>
            <person name="Stott M.B."/>
        </authorList>
    </citation>
    <scope>NUCLEOTIDE SEQUENCE [LARGE SCALE GENOMIC DNA]</scope>
    <source>
        <strain evidence="11">DSM 23976 / ICMP 18418 / T49</strain>
    </source>
</reference>
<dbReference type="PROSITE" id="PS51918">
    <property type="entry name" value="RADICAL_SAM"/>
    <property type="match status" value="1"/>
</dbReference>
<accession>S0EVQ6</accession>
<dbReference type="GO" id="GO:0000287">
    <property type="term" value="F:magnesium ion binding"/>
    <property type="evidence" value="ECO:0007669"/>
    <property type="project" value="UniProtKB-UniRule"/>
</dbReference>
<comment type="cofactor">
    <cofactor evidence="8">
        <name>S-adenosyl-L-methionine</name>
        <dbReference type="ChEBI" id="CHEBI:59789"/>
    </cofactor>
    <text evidence="8">Binds 1 S-adenosyl-L-methionine per subunit.</text>
</comment>
<feature type="binding site" evidence="8">
    <location>
        <begin position="31"/>
        <end position="33"/>
    </location>
    <ligand>
        <name>substrate</name>
    </ligand>
</feature>
<dbReference type="PATRIC" id="fig|1303518.3.peg.2131"/>
<dbReference type="PIRSF" id="PIRSF000370">
    <property type="entry name" value="QueE"/>
    <property type="match status" value="1"/>
</dbReference>
<keyword evidence="5 8" id="KW-0408">Iron</keyword>
<dbReference type="GO" id="GO:0008616">
    <property type="term" value="P:tRNA queuosine(34) biosynthetic process"/>
    <property type="evidence" value="ECO:0007669"/>
    <property type="project" value="UniProtKB-UniRule"/>
</dbReference>
<evidence type="ECO:0000256" key="6">
    <source>
        <dbReference type="ARBA" id="ARBA00023014"/>
    </source>
</evidence>
<feature type="binding site" evidence="8">
    <location>
        <position position="57"/>
    </location>
    <ligand>
        <name>[4Fe-4S] cluster</name>
        <dbReference type="ChEBI" id="CHEBI:49883"/>
        <note>4Fe-4S-S-AdoMet</note>
    </ligand>
</feature>
<keyword evidence="6 8" id="KW-0411">Iron-sulfur</keyword>
<evidence type="ECO:0000313" key="10">
    <source>
        <dbReference type="EMBL" id="CCW35871.1"/>
    </source>
</evidence>
<dbReference type="EC" id="4.3.99.3" evidence="8"/>